<comment type="caution">
    <text evidence="6">The sequence shown here is derived from an EMBL/GenBank/DDBJ whole genome shotgun (WGS) entry which is preliminary data.</text>
</comment>
<dbReference type="InterPro" id="IPR051317">
    <property type="entry name" value="Gfo/Idh/MocA_oxidoreduct"/>
</dbReference>
<dbReference type="SUPFAM" id="SSF55347">
    <property type="entry name" value="Glyceraldehyde-3-phosphate dehydrogenase-like, C-terminal domain"/>
    <property type="match status" value="1"/>
</dbReference>
<dbReference type="InterPro" id="IPR000683">
    <property type="entry name" value="Gfo/Idh/MocA-like_OxRdtase_N"/>
</dbReference>
<keyword evidence="7" id="KW-1185">Reference proteome</keyword>
<dbReference type="EMBL" id="JABCJJ010000030">
    <property type="protein sequence ID" value="NMR21317.1"/>
    <property type="molecule type" value="Genomic_DNA"/>
</dbReference>
<evidence type="ECO:0000259" key="5">
    <source>
        <dbReference type="Pfam" id="PF22725"/>
    </source>
</evidence>
<accession>A0A7Y0QJG6</accession>
<keyword evidence="2" id="KW-0560">Oxidoreductase</keyword>
<evidence type="ECO:0000313" key="6">
    <source>
        <dbReference type="EMBL" id="NMR21317.1"/>
    </source>
</evidence>
<dbReference type="InterPro" id="IPR036291">
    <property type="entry name" value="NAD(P)-bd_dom_sf"/>
</dbReference>
<dbReference type="SUPFAM" id="SSF51735">
    <property type="entry name" value="NAD(P)-binding Rossmann-fold domains"/>
    <property type="match status" value="1"/>
</dbReference>
<reference evidence="6 7" key="1">
    <citation type="submission" date="2020-04" db="EMBL/GenBank/DDBJ databases">
        <title>Sequencing and Assembly of C. fimi.</title>
        <authorList>
            <person name="Ramsey A.R."/>
        </authorList>
    </citation>
    <scope>NUCLEOTIDE SEQUENCE [LARGE SCALE GENOMIC DNA]</scope>
    <source>
        <strain evidence="6 7">SB</strain>
    </source>
</reference>
<feature type="domain" description="GFO/IDH/MocA-like oxidoreductase" evidence="5">
    <location>
        <begin position="141"/>
        <end position="255"/>
    </location>
</feature>
<organism evidence="6 7">
    <name type="scientific">Cellulomonas fimi</name>
    <dbReference type="NCBI Taxonomy" id="1708"/>
    <lineage>
        <taxon>Bacteria</taxon>
        <taxon>Bacillati</taxon>
        <taxon>Actinomycetota</taxon>
        <taxon>Actinomycetes</taxon>
        <taxon>Micrococcales</taxon>
        <taxon>Cellulomonadaceae</taxon>
        <taxon>Cellulomonas</taxon>
    </lineage>
</organism>
<sequence>MITDEDTAAPLRFGIVGYGDAGRGIHARLLRAAGHVVTHVVARNPDRVAAARADWPGVVVVPDVAALAARAGDLDAVVVASPTANHVEHAHALLRAAVPLVVDKPLAVDAAGAREVVSAAEADRVPLTVFQNRRWDGEQLTLRALLEQGTLGTVHRFERRWERWRPVPKERWKENDPVGGGLLLDLGAHLVDSAIQLFGPVVTVTAELRALATPTEDDVFLALRHEAGVVSHLAAGGLIGAPGPRTRVLGSTGAYLVTSYEGEPTPFGTMDDDVAEPHEGWLVHGEERVPVPRAPGDHVDFYRAVEAWLRSGGAVPVDPWDAVRTADVLDAARVSGDEQRVVRLDRS</sequence>
<evidence type="ECO:0000256" key="2">
    <source>
        <dbReference type="ARBA" id="ARBA00023002"/>
    </source>
</evidence>
<dbReference type="Gene3D" id="3.40.50.720">
    <property type="entry name" value="NAD(P)-binding Rossmann-like Domain"/>
    <property type="match status" value="1"/>
</dbReference>
<dbReference type="Proteomes" id="UP000562124">
    <property type="component" value="Unassembled WGS sequence"/>
</dbReference>
<feature type="domain" description="Gfo/Idh/MocA-like oxidoreductase N-terminal" evidence="4">
    <location>
        <begin position="11"/>
        <end position="129"/>
    </location>
</feature>
<dbReference type="Gene3D" id="3.30.360.10">
    <property type="entry name" value="Dihydrodipicolinate Reductase, domain 2"/>
    <property type="match status" value="1"/>
</dbReference>
<dbReference type="AlphaFoldDB" id="A0A7Y0QJG6"/>
<dbReference type="RefSeq" id="WP_169325690.1">
    <property type="nucleotide sequence ID" value="NZ_JABCJJ010000030.1"/>
</dbReference>
<dbReference type="PANTHER" id="PTHR43708:SF5">
    <property type="entry name" value="CONSERVED EXPRESSED OXIDOREDUCTASE (EUROFUNG)-RELATED"/>
    <property type="match status" value="1"/>
</dbReference>
<keyword evidence="3" id="KW-0520">NAD</keyword>
<gene>
    <name evidence="6" type="ORF">HIR71_14025</name>
</gene>
<proteinExistence type="inferred from homology"/>
<comment type="similarity">
    <text evidence="1">Belongs to the Gfo/Idh/MocA family.</text>
</comment>
<evidence type="ECO:0000313" key="7">
    <source>
        <dbReference type="Proteomes" id="UP000562124"/>
    </source>
</evidence>
<dbReference type="GO" id="GO:0016491">
    <property type="term" value="F:oxidoreductase activity"/>
    <property type="evidence" value="ECO:0007669"/>
    <property type="project" value="UniProtKB-KW"/>
</dbReference>
<dbReference type="GO" id="GO:0000166">
    <property type="term" value="F:nucleotide binding"/>
    <property type="evidence" value="ECO:0007669"/>
    <property type="project" value="InterPro"/>
</dbReference>
<dbReference type="InterPro" id="IPR055170">
    <property type="entry name" value="GFO_IDH_MocA-like_dom"/>
</dbReference>
<name>A0A7Y0QJG6_CELFI</name>
<evidence type="ECO:0000256" key="3">
    <source>
        <dbReference type="ARBA" id="ARBA00023027"/>
    </source>
</evidence>
<evidence type="ECO:0000259" key="4">
    <source>
        <dbReference type="Pfam" id="PF01408"/>
    </source>
</evidence>
<protein>
    <submittedName>
        <fullName evidence="6">Gfo/Idh/MocA family oxidoreductase</fullName>
    </submittedName>
</protein>
<evidence type="ECO:0000256" key="1">
    <source>
        <dbReference type="ARBA" id="ARBA00010928"/>
    </source>
</evidence>
<dbReference type="PANTHER" id="PTHR43708">
    <property type="entry name" value="CONSERVED EXPRESSED OXIDOREDUCTASE (EUROFUNG)"/>
    <property type="match status" value="1"/>
</dbReference>
<dbReference type="Pfam" id="PF22725">
    <property type="entry name" value="GFO_IDH_MocA_C3"/>
    <property type="match status" value="1"/>
</dbReference>
<dbReference type="Pfam" id="PF01408">
    <property type="entry name" value="GFO_IDH_MocA"/>
    <property type="match status" value="1"/>
</dbReference>